<dbReference type="GeneID" id="27692126"/>
<evidence type="ECO:0000256" key="1">
    <source>
        <dbReference type="ARBA" id="ARBA00004370"/>
    </source>
</evidence>
<evidence type="ECO:0000256" key="4">
    <source>
        <dbReference type="ARBA" id="ARBA00023136"/>
    </source>
</evidence>
<dbReference type="VEuPathDB" id="FungiDB:SPPG_09001"/>
<dbReference type="InterPro" id="IPR023352">
    <property type="entry name" value="MAPEG-like_dom_sf"/>
</dbReference>
<evidence type="ECO:0000313" key="6">
    <source>
        <dbReference type="EMBL" id="KND03160.1"/>
    </source>
</evidence>
<keyword evidence="3 5" id="KW-1133">Transmembrane helix</keyword>
<feature type="transmembrane region" description="Helical" evidence="5">
    <location>
        <begin position="164"/>
        <end position="188"/>
    </location>
</feature>
<proteinExistence type="predicted"/>
<evidence type="ECO:0000256" key="2">
    <source>
        <dbReference type="ARBA" id="ARBA00022692"/>
    </source>
</evidence>
<dbReference type="PANTHER" id="PTHR31004:SF1">
    <property type="entry name" value="TRANSMEMBRANE PROTEIN 79"/>
    <property type="match status" value="1"/>
</dbReference>
<gene>
    <name evidence="6" type="ORF">SPPG_09001</name>
</gene>
<dbReference type="EMBL" id="KQ257452">
    <property type="protein sequence ID" value="KND03160.1"/>
    <property type="molecule type" value="Genomic_DNA"/>
</dbReference>
<dbReference type="InterPro" id="IPR001129">
    <property type="entry name" value="Membr-assoc_MAPEG"/>
</dbReference>
<feature type="transmembrane region" description="Helical" evidence="5">
    <location>
        <begin position="67"/>
        <end position="88"/>
    </location>
</feature>
<evidence type="ECO:0000256" key="3">
    <source>
        <dbReference type="ARBA" id="ARBA00022989"/>
    </source>
</evidence>
<evidence type="ECO:0000256" key="5">
    <source>
        <dbReference type="SAM" id="Phobius"/>
    </source>
</evidence>
<keyword evidence="2 5" id="KW-0812">Transmembrane</keyword>
<comment type="subcellular location">
    <subcellularLocation>
        <location evidence="1">Membrane</location>
    </subcellularLocation>
</comment>
<sequence>MTKNRTKESVRQTNNRHSSFHGYQLAVIAQVILAAIFSYTFILQTDHHFSAPSPTCGQWPLLHAFRLLPLSAIPLLLGVFLVGILRFLTPAIDPTVSPIGRNHTMDVFQRYLQNTVEQFMLHFGAVTGLAAWDDCKHVLPLVMLFVIARVIFLLGYLATSDGRYRGVGFAMTVWPTVWALGRCLLYILKFAWRRD</sequence>
<reference evidence="6 7" key="1">
    <citation type="submission" date="2009-08" db="EMBL/GenBank/DDBJ databases">
        <title>The Genome Sequence of Spizellomyces punctatus strain DAOM BR117.</title>
        <authorList>
            <consortium name="The Broad Institute Genome Sequencing Platform"/>
            <person name="Russ C."/>
            <person name="Cuomo C."/>
            <person name="Shea T."/>
            <person name="Young S.K."/>
            <person name="Zeng Q."/>
            <person name="Koehrsen M."/>
            <person name="Haas B."/>
            <person name="Borodovsky M."/>
            <person name="Guigo R."/>
            <person name="Alvarado L."/>
            <person name="Berlin A."/>
            <person name="Bochicchio J."/>
            <person name="Borenstein D."/>
            <person name="Chapman S."/>
            <person name="Chen Z."/>
            <person name="Engels R."/>
            <person name="Freedman E."/>
            <person name="Gellesch M."/>
            <person name="Goldberg J."/>
            <person name="Griggs A."/>
            <person name="Gujja S."/>
            <person name="Heiman D."/>
            <person name="Hepburn T."/>
            <person name="Howarth C."/>
            <person name="Jen D."/>
            <person name="Larson L."/>
            <person name="Lewis B."/>
            <person name="Mehta T."/>
            <person name="Park D."/>
            <person name="Pearson M."/>
            <person name="Roberts A."/>
            <person name="Saif S."/>
            <person name="Shenoy N."/>
            <person name="Sisk P."/>
            <person name="Stolte C."/>
            <person name="Sykes S."/>
            <person name="Thomson T."/>
            <person name="Walk T."/>
            <person name="White J."/>
            <person name="Yandava C."/>
            <person name="Burger G."/>
            <person name="Gray M.W."/>
            <person name="Holland P.W.H."/>
            <person name="King N."/>
            <person name="Lang F.B.F."/>
            <person name="Roger A.J."/>
            <person name="Ruiz-Trillo I."/>
            <person name="Lander E."/>
            <person name="Nusbaum C."/>
        </authorList>
    </citation>
    <scope>NUCLEOTIDE SEQUENCE [LARGE SCALE GENOMIC DNA]</scope>
    <source>
        <strain evidence="6 7">DAOM BR117</strain>
    </source>
</reference>
<dbReference type="InParanoid" id="A0A0L0HQD2"/>
<dbReference type="GO" id="GO:0045055">
    <property type="term" value="P:regulated exocytosis"/>
    <property type="evidence" value="ECO:0007669"/>
    <property type="project" value="TreeGrafter"/>
</dbReference>
<accession>A0A0L0HQD2</accession>
<evidence type="ECO:0000313" key="7">
    <source>
        <dbReference type="Proteomes" id="UP000053201"/>
    </source>
</evidence>
<feature type="transmembrane region" description="Helical" evidence="5">
    <location>
        <begin position="138"/>
        <end position="158"/>
    </location>
</feature>
<feature type="transmembrane region" description="Helical" evidence="5">
    <location>
        <begin position="20"/>
        <end position="42"/>
    </location>
</feature>
<dbReference type="Pfam" id="PF01124">
    <property type="entry name" value="MAPEG"/>
    <property type="match status" value="1"/>
</dbReference>
<evidence type="ECO:0008006" key="8">
    <source>
        <dbReference type="Google" id="ProtNLM"/>
    </source>
</evidence>
<keyword evidence="4 5" id="KW-0472">Membrane</keyword>
<dbReference type="AlphaFoldDB" id="A0A0L0HQD2"/>
<protein>
    <recommendedName>
        <fullName evidence="8">MAPEG family protein</fullName>
    </recommendedName>
</protein>
<keyword evidence="7" id="KW-1185">Reference proteome</keyword>
<dbReference type="OrthoDB" id="8887147at2759"/>
<dbReference type="RefSeq" id="XP_016611199.1">
    <property type="nucleotide sequence ID" value="XM_016757152.1"/>
</dbReference>
<dbReference type="GO" id="GO:0032588">
    <property type="term" value="C:trans-Golgi network membrane"/>
    <property type="evidence" value="ECO:0007669"/>
    <property type="project" value="TreeGrafter"/>
</dbReference>
<dbReference type="Proteomes" id="UP000053201">
    <property type="component" value="Unassembled WGS sequence"/>
</dbReference>
<name>A0A0L0HQD2_SPIPD</name>
<dbReference type="PANTHER" id="PTHR31004">
    <property type="entry name" value="TRANSMEMBRANE PROTEIN 79"/>
    <property type="match status" value="1"/>
</dbReference>
<dbReference type="OMA" id="SACFVIA"/>
<organism evidence="6 7">
    <name type="scientific">Spizellomyces punctatus (strain DAOM BR117)</name>
    <dbReference type="NCBI Taxonomy" id="645134"/>
    <lineage>
        <taxon>Eukaryota</taxon>
        <taxon>Fungi</taxon>
        <taxon>Fungi incertae sedis</taxon>
        <taxon>Chytridiomycota</taxon>
        <taxon>Chytridiomycota incertae sedis</taxon>
        <taxon>Chytridiomycetes</taxon>
        <taxon>Spizellomycetales</taxon>
        <taxon>Spizellomycetaceae</taxon>
        <taxon>Spizellomyces</taxon>
    </lineage>
</organism>
<dbReference type="Gene3D" id="1.20.120.550">
    <property type="entry name" value="Membrane associated eicosanoid/glutathione metabolism-like domain"/>
    <property type="match status" value="1"/>
</dbReference>
<dbReference type="SUPFAM" id="SSF161084">
    <property type="entry name" value="MAPEG domain-like"/>
    <property type="match status" value="1"/>
</dbReference>